<dbReference type="PROSITE" id="PS00455">
    <property type="entry name" value="AMP_BINDING"/>
    <property type="match status" value="1"/>
</dbReference>
<keyword evidence="3" id="KW-0443">Lipid metabolism</keyword>
<dbReference type="GO" id="GO:0004467">
    <property type="term" value="F:long-chain fatty acid-CoA ligase activity"/>
    <property type="evidence" value="ECO:0007669"/>
    <property type="project" value="TreeGrafter"/>
</dbReference>
<keyword evidence="1 5" id="KW-0436">Ligase</keyword>
<dbReference type="Proteomes" id="UP000243217">
    <property type="component" value="Unassembled WGS sequence"/>
</dbReference>
<keyword evidence="6" id="KW-1185">Reference proteome</keyword>
<evidence type="ECO:0000256" key="3">
    <source>
        <dbReference type="ARBA" id="ARBA00023098"/>
    </source>
</evidence>
<feature type="domain" description="AMP-dependent synthetase/ligase" evidence="4">
    <location>
        <begin position="50"/>
        <end position="471"/>
    </location>
</feature>
<dbReference type="Gene3D" id="3.40.50.12780">
    <property type="entry name" value="N-terminal domain of ligase-like"/>
    <property type="match status" value="1"/>
</dbReference>
<name>A0A1W0AAP5_9STRA</name>
<protein>
    <submittedName>
        <fullName evidence="5">Long-chain-fatty-acid-CoA ligase</fullName>
    </submittedName>
</protein>
<evidence type="ECO:0000256" key="1">
    <source>
        <dbReference type="ARBA" id="ARBA00022598"/>
    </source>
</evidence>
<dbReference type="EMBL" id="JNBS01000281">
    <property type="protein sequence ID" value="OQS07070.1"/>
    <property type="molecule type" value="Genomic_DNA"/>
</dbReference>
<dbReference type="AlphaFoldDB" id="A0A1W0AAP5"/>
<dbReference type="Pfam" id="PF23562">
    <property type="entry name" value="AMP-binding_C_3"/>
    <property type="match status" value="1"/>
</dbReference>
<dbReference type="GO" id="GO:0005783">
    <property type="term" value="C:endoplasmic reticulum"/>
    <property type="evidence" value="ECO:0007669"/>
    <property type="project" value="TreeGrafter"/>
</dbReference>
<proteinExistence type="predicted"/>
<dbReference type="OrthoDB" id="3633556at2759"/>
<reference evidence="5 6" key="1">
    <citation type="journal article" date="2014" name="Genome Biol. Evol.">
        <title>The secreted proteins of Achlya hypogyna and Thraustotheca clavata identify the ancestral oomycete secretome and reveal gene acquisitions by horizontal gene transfer.</title>
        <authorList>
            <person name="Misner I."/>
            <person name="Blouin N."/>
            <person name="Leonard G."/>
            <person name="Richards T.A."/>
            <person name="Lane C.E."/>
        </authorList>
    </citation>
    <scope>NUCLEOTIDE SEQUENCE [LARGE SCALE GENOMIC DNA]</scope>
    <source>
        <strain evidence="5 6">ATCC 34112</strain>
    </source>
</reference>
<comment type="caution">
    <text evidence="5">The sequence shown here is derived from an EMBL/GenBank/DDBJ whole genome shotgun (WGS) entry which is preliminary data.</text>
</comment>
<dbReference type="InterPro" id="IPR042099">
    <property type="entry name" value="ANL_N_sf"/>
</dbReference>
<keyword evidence="2" id="KW-0276">Fatty acid metabolism</keyword>
<sequence>MATAPIALEFNNEDLPLTTWTRDGEVKVRIGSPGTIEGNAPQTVIDVLKKVINRHGTESAMHWKKDGQWTSMTWNEYHAKCKEFAQGLLHLGMNRFDAVSIIGFNSPEWNIANVGAILAGGIAAGIYTTNNPPACQYIAHHARAQVVVCDGLQQLDKMASIADQLPDLKALVIYNATVPPNLKCRVPCYNFSDFLALGTPETSAILEERMQSQRPGHCCTLIYTSGTTGNPKAVMLSHDNITWTIASTLKQFENGGVTINSNSRMVSYLPLSHVAAQLLDIHLPIASGVQIYFAQPDALKGSLGATLKEVRPTIFFGVPRVWEKIAEKMWEVGKQTKGFKKVVSTWAKKKGLQKSTSAQFGSSGGIPCGFGLANSLVLSKVRAALGLDACQLCAVGAAPTPIEILKYFGSLDIPIYELFGQSECCGPQSICIPGAWKMGTVGQPIPGVEWKVIPETQELVFQGRHTMMGYLGMEAETKATIDAEGWLHSGDCASIDTDGFGAITGRIKELIITAGGENIPPVLIEDAIKEELPLLSNVMVIGDKRKFLSALFTLRTIMDSDGAPTNELDPTALEILSQIKSPAKTTQEALACIKVVEYLNAGVNRANARATSRAQSIAKYHLLEQDFSLPGGELTPTLKLKRKVVIDKYAEIIEQLYSGAEGN</sequence>
<dbReference type="STRING" id="74557.A0A1W0AAP5"/>
<evidence type="ECO:0000256" key="2">
    <source>
        <dbReference type="ARBA" id="ARBA00022832"/>
    </source>
</evidence>
<gene>
    <name evidence="5" type="ORF">THRCLA_00928</name>
</gene>
<dbReference type="GO" id="GO:0016020">
    <property type="term" value="C:membrane"/>
    <property type="evidence" value="ECO:0007669"/>
    <property type="project" value="TreeGrafter"/>
</dbReference>
<dbReference type="PANTHER" id="PTHR43272">
    <property type="entry name" value="LONG-CHAIN-FATTY-ACID--COA LIGASE"/>
    <property type="match status" value="1"/>
</dbReference>
<dbReference type="InterPro" id="IPR020845">
    <property type="entry name" value="AMP-binding_CS"/>
</dbReference>
<organism evidence="5 6">
    <name type="scientific">Thraustotheca clavata</name>
    <dbReference type="NCBI Taxonomy" id="74557"/>
    <lineage>
        <taxon>Eukaryota</taxon>
        <taxon>Sar</taxon>
        <taxon>Stramenopiles</taxon>
        <taxon>Oomycota</taxon>
        <taxon>Saprolegniomycetes</taxon>
        <taxon>Saprolegniales</taxon>
        <taxon>Achlyaceae</taxon>
        <taxon>Thraustotheca</taxon>
    </lineage>
</organism>
<dbReference type="InterPro" id="IPR000873">
    <property type="entry name" value="AMP-dep_synth/lig_dom"/>
</dbReference>
<evidence type="ECO:0000313" key="5">
    <source>
        <dbReference type="EMBL" id="OQS07070.1"/>
    </source>
</evidence>
<accession>A0A1W0AAP5</accession>
<evidence type="ECO:0000259" key="4">
    <source>
        <dbReference type="Pfam" id="PF00501"/>
    </source>
</evidence>
<evidence type="ECO:0000313" key="6">
    <source>
        <dbReference type="Proteomes" id="UP000243217"/>
    </source>
</evidence>
<dbReference type="PANTHER" id="PTHR43272:SF32">
    <property type="entry name" value="AMP-DEPENDENT SYNTHETASE_LIGASE DOMAIN-CONTAINING PROTEIN"/>
    <property type="match status" value="1"/>
</dbReference>
<dbReference type="SUPFAM" id="SSF56801">
    <property type="entry name" value="Acetyl-CoA synthetase-like"/>
    <property type="match status" value="1"/>
</dbReference>
<dbReference type="Pfam" id="PF00501">
    <property type="entry name" value="AMP-binding"/>
    <property type="match status" value="1"/>
</dbReference>